<keyword evidence="3" id="KW-1185">Reference proteome</keyword>
<evidence type="ECO:0000256" key="1">
    <source>
        <dbReference type="SAM" id="MobiDB-lite"/>
    </source>
</evidence>
<feature type="region of interest" description="Disordered" evidence="1">
    <location>
        <begin position="1"/>
        <end position="82"/>
    </location>
</feature>
<dbReference type="EMBL" id="JAGINP010000006">
    <property type="protein sequence ID" value="MBP2292339.1"/>
    <property type="molecule type" value="Genomic_DNA"/>
</dbReference>
<name>A0ABS4SJD5_9PROT</name>
<evidence type="ECO:0000313" key="3">
    <source>
        <dbReference type="Proteomes" id="UP000781958"/>
    </source>
</evidence>
<gene>
    <name evidence="2" type="ORF">J2851_002109</name>
</gene>
<feature type="compositionally biased region" description="Basic and acidic residues" evidence="1">
    <location>
        <begin position="23"/>
        <end position="35"/>
    </location>
</feature>
<comment type="caution">
    <text evidence="2">The sequence shown here is derived from an EMBL/GenBank/DDBJ whole genome shotgun (WGS) entry which is preliminary data.</text>
</comment>
<feature type="compositionally biased region" description="Basic and acidic residues" evidence="1">
    <location>
        <begin position="1"/>
        <end position="13"/>
    </location>
</feature>
<accession>A0ABS4SJD5</accession>
<proteinExistence type="predicted"/>
<feature type="compositionally biased region" description="Polar residues" evidence="1">
    <location>
        <begin position="53"/>
        <end position="63"/>
    </location>
</feature>
<sequence>MTEAIDKAKDTAAKDLPGNPDTKGVESAEHIKRTADSMATGNVPHGGDDPQHLTGNTRQTPMPSETGGKGNVGDTPMKEQGR</sequence>
<dbReference type="RefSeq" id="WP_246500563.1">
    <property type="nucleotide sequence ID" value="NZ_JAGINP010000006.1"/>
</dbReference>
<reference evidence="2 3" key="1">
    <citation type="submission" date="2021-03" db="EMBL/GenBank/DDBJ databases">
        <title>Genomic Encyclopedia of Type Strains, Phase III (KMG-III): the genomes of soil and plant-associated and newly described type strains.</title>
        <authorList>
            <person name="Whitman W."/>
        </authorList>
    </citation>
    <scope>NUCLEOTIDE SEQUENCE [LARGE SCALE GENOMIC DNA]</scope>
    <source>
        <strain evidence="2 3">IMMIB AFH-6</strain>
    </source>
</reference>
<dbReference type="Proteomes" id="UP000781958">
    <property type="component" value="Unassembled WGS sequence"/>
</dbReference>
<evidence type="ECO:0000313" key="2">
    <source>
        <dbReference type="EMBL" id="MBP2292339.1"/>
    </source>
</evidence>
<protein>
    <submittedName>
        <fullName evidence="2">Uncharacterized protein</fullName>
    </submittedName>
</protein>
<organism evidence="2 3">
    <name type="scientific">Azospirillum rugosum</name>
    <dbReference type="NCBI Taxonomy" id="416170"/>
    <lineage>
        <taxon>Bacteria</taxon>
        <taxon>Pseudomonadati</taxon>
        <taxon>Pseudomonadota</taxon>
        <taxon>Alphaproteobacteria</taxon>
        <taxon>Rhodospirillales</taxon>
        <taxon>Azospirillaceae</taxon>
        <taxon>Azospirillum</taxon>
    </lineage>
</organism>